<dbReference type="AlphaFoldDB" id="A0A5B7CQ91"/>
<evidence type="ECO:0000256" key="1">
    <source>
        <dbReference type="SAM" id="MobiDB-lite"/>
    </source>
</evidence>
<dbReference type="EMBL" id="VSRR010000120">
    <property type="protein sequence ID" value="MPC10506.1"/>
    <property type="molecule type" value="Genomic_DNA"/>
</dbReference>
<sequence>MPLWGVKQDWGWSTFTEHSLHSTPSIPPAFPPSRSPCLPGRPVPPNPIAQCSATRHNTRA</sequence>
<protein>
    <submittedName>
        <fullName evidence="2">Uncharacterized protein</fullName>
    </submittedName>
</protein>
<proteinExistence type="predicted"/>
<feature type="compositionally biased region" description="Polar residues" evidence="1">
    <location>
        <begin position="49"/>
        <end position="60"/>
    </location>
</feature>
<gene>
    <name evidence="2" type="ORF">E2C01_003142</name>
</gene>
<organism evidence="2 3">
    <name type="scientific">Portunus trituberculatus</name>
    <name type="common">Swimming crab</name>
    <name type="synonym">Neptunus trituberculatus</name>
    <dbReference type="NCBI Taxonomy" id="210409"/>
    <lineage>
        <taxon>Eukaryota</taxon>
        <taxon>Metazoa</taxon>
        <taxon>Ecdysozoa</taxon>
        <taxon>Arthropoda</taxon>
        <taxon>Crustacea</taxon>
        <taxon>Multicrustacea</taxon>
        <taxon>Malacostraca</taxon>
        <taxon>Eumalacostraca</taxon>
        <taxon>Eucarida</taxon>
        <taxon>Decapoda</taxon>
        <taxon>Pleocyemata</taxon>
        <taxon>Brachyura</taxon>
        <taxon>Eubrachyura</taxon>
        <taxon>Portunoidea</taxon>
        <taxon>Portunidae</taxon>
        <taxon>Portuninae</taxon>
        <taxon>Portunus</taxon>
    </lineage>
</organism>
<name>A0A5B7CQ91_PORTR</name>
<feature type="region of interest" description="Disordered" evidence="1">
    <location>
        <begin position="18"/>
        <end position="60"/>
    </location>
</feature>
<comment type="caution">
    <text evidence="2">The sequence shown here is derived from an EMBL/GenBank/DDBJ whole genome shotgun (WGS) entry which is preliminary data.</text>
</comment>
<keyword evidence="3" id="KW-1185">Reference proteome</keyword>
<feature type="compositionally biased region" description="Pro residues" evidence="1">
    <location>
        <begin position="25"/>
        <end position="47"/>
    </location>
</feature>
<evidence type="ECO:0000313" key="3">
    <source>
        <dbReference type="Proteomes" id="UP000324222"/>
    </source>
</evidence>
<evidence type="ECO:0000313" key="2">
    <source>
        <dbReference type="EMBL" id="MPC10506.1"/>
    </source>
</evidence>
<reference evidence="2 3" key="1">
    <citation type="submission" date="2019-05" db="EMBL/GenBank/DDBJ databases">
        <title>Another draft genome of Portunus trituberculatus and its Hox gene families provides insights of decapod evolution.</title>
        <authorList>
            <person name="Jeong J.-H."/>
            <person name="Song I."/>
            <person name="Kim S."/>
            <person name="Choi T."/>
            <person name="Kim D."/>
            <person name="Ryu S."/>
            <person name="Kim W."/>
        </authorList>
    </citation>
    <scope>NUCLEOTIDE SEQUENCE [LARGE SCALE GENOMIC DNA]</scope>
    <source>
        <tissue evidence="2">Muscle</tissue>
    </source>
</reference>
<accession>A0A5B7CQ91</accession>
<dbReference type="Proteomes" id="UP000324222">
    <property type="component" value="Unassembled WGS sequence"/>
</dbReference>